<comment type="caution">
    <text evidence="2">The sequence shown here is derived from an EMBL/GenBank/DDBJ whole genome shotgun (WGS) entry which is preliminary data.</text>
</comment>
<sequence length="105" mass="11309">MLFLASLYVALCFAVGVFSADLLMVDTLKAEEYVQAIAAGFTVDVVTTTEFNAMTTEQFSAYKAIVIGDPYCGYIGEISFLDTNRDVWSSAVTGNIVILGTTAQQ</sequence>
<feature type="signal peptide" evidence="1">
    <location>
        <begin position="1"/>
        <end position="19"/>
    </location>
</feature>
<evidence type="ECO:0000256" key="1">
    <source>
        <dbReference type="SAM" id="SignalP"/>
    </source>
</evidence>
<name>A0AAD9WBK5_PHOAM</name>
<dbReference type="EMBL" id="JAUJFL010000001">
    <property type="protein sequence ID" value="KAK2615991.1"/>
    <property type="molecule type" value="Genomic_DNA"/>
</dbReference>
<accession>A0AAD9WBK5</accession>
<protein>
    <submittedName>
        <fullName evidence="2">Uncharacterized protein</fullName>
    </submittedName>
</protein>
<feature type="chain" id="PRO_5042033740" evidence="1">
    <location>
        <begin position="20"/>
        <end position="105"/>
    </location>
</feature>
<keyword evidence="1" id="KW-0732">Signal</keyword>
<evidence type="ECO:0000313" key="2">
    <source>
        <dbReference type="EMBL" id="KAK2615991.1"/>
    </source>
</evidence>
<organism evidence="2 3">
    <name type="scientific">Phomopsis amygdali</name>
    <name type="common">Fusicoccum amygdali</name>
    <dbReference type="NCBI Taxonomy" id="1214568"/>
    <lineage>
        <taxon>Eukaryota</taxon>
        <taxon>Fungi</taxon>
        <taxon>Dikarya</taxon>
        <taxon>Ascomycota</taxon>
        <taxon>Pezizomycotina</taxon>
        <taxon>Sordariomycetes</taxon>
        <taxon>Sordariomycetidae</taxon>
        <taxon>Diaporthales</taxon>
        <taxon>Diaporthaceae</taxon>
        <taxon>Diaporthe</taxon>
    </lineage>
</organism>
<keyword evidence="3" id="KW-1185">Reference proteome</keyword>
<dbReference type="Proteomes" id="UP001265746">
    <property type="component" value="Unassembled WGS sequence"/>
</dbReference>
<reference evidence="2" key="1">
    <citation type="submission" date="2023-06" db="EMBL/GenBank/DDBJ databases">
        <authorList>
            <person name="Noh H."/>
        </authorList>
    </citation>
    <scope>NUCLEOTIDE SEQUENCE</scope>
    <source>
        <strain evidence="2">DUCC20226</strain>
    </source>
</reference>
<evidence type="ECO:0000313" key="3">
    <source>
        <dbReference type="Proteomes" id="UP001265746"/>
    </source>
</evidence>
<dbReference type="AlphaFoldDB" id="A0AAD9WBK5"/>
<gene>
    <name evidence="2" type="ORF">N8I77_002711</name>
</gene>
<proteinExistence type="predicted"/>